<evidence type="ECO:0000256" key="1">
    <source>
        <dbReference type="SAM" id="MobiDB-lite"/>
    </source>
</evidence>
<gene>
    <name evidence="3" type="ORF">B0J11DRAFT_504534</name>
</gene>
<feature type="chain" id="PRO_5040403916" evidence="2">
    <location>
        <begin position="17"/>
        <end position="152"/>
    </location>
</feature>
<dbReference type="Proteomes" id="UP000700596">
    <property type="component" value="Unassembled WGS sequence"/>
</dbReference>
<dbReference type="EMBL" id="JAGMWT010000004">
    <property type="protein sequence ID" value="KAH7130776.1"/>
    <property type="molecule type" value="Genomic_DNA"/>
</dbReference>
<feature type="signal peptide" evidence="2">
    <location>
        <begin position="1"/>
        <end position="16"/>
    </location>
</feature>
<name>A0A9P9E4X4_9PLEO</name>
<evidence type="ECO:0000256" key="2">
    <source>
        <dbReference type="SAM" id="SignalP"/>
    </source>
</evidence>
<keyword evidence="2" id="KW-0732">Signal</keyword>
<evidence type="ECO:0000313" key="4">
    <source>
        <dbReference type="Proteomes" id="UP000700596"/>
    </source>
</evidence>
<dbReference type="AlphaFoldDB" id="A0A9P9E4X4"/>
<reference evidence="3" key="1">
    <citation type="journal article" date="2021" name="Nat. Commun.">
        <title>Genetic determinants of endophytism in the Arabidopsis root mycobiome.</title>
        <authorList>
            <person name="Mesny F."/>
            <person name="Miyauchi S."/>
            <person name="Thiergart T."/>
            <person name="Pickel B."/>
            <person name="Atanasova L."/>
            <person name="Karlsson M."/>
            <person name="Huettel B."/>
            <person name="Barry K.W."/>
            <person name="Haridas S."/>
            <person name="Chen C."/>
            <person name="Bauer D."/>
            <person name="Andreopoulos W."/>
            <person name="Pangilinan J."/>
            <person name="LaButti K."/>
            <person name="Riley R."/>
            <person name="Lipzen A."/>
            <person name="Clum A."/>
            <person name="Drula E."/>
            <person name="Henrissat B."/>
            <person name="Kohler A."/>
            <person name="Grigoriev I.V."/>
            <person name="Martin F.M."/>
            <person name="Hacquard S."/>
        </authorList>
    </citation>
    <scope>NUCLEOTIDE SEQUENCE</scope>
    <source>
        <strain evidence="3">MPI-CAGE-CH-0243</strain>
    </source>
</reference>
<organism evidence="3 4">
    <name type="scientific">Dendryphion nanum</name>
    <dbReference type="NCBI Taxonomy" id="256645"/>
    <lineage>
        <taxon>Eukaryota</taxon>
        <taxon>Fungi</taxon>
        <taxon>Dikarya</taxon>
        <taxon>Ascomycota</taxon>
        <taxon>Pezizomycotina</taxon>
        <taxon>Dothideomycetes</taxon>
        <taxon>Pleosporomycetidae</taxon>
        <taxon>Pleosporales</taxon>
        <taxon>Torulaceae</taxon>
        <taxon>Dendryphion</taxon>
    </lineage>
</organism>
<dbReference type="OrthoDB" id="3799394at2759"/>
<proteinExistence type="predicted"/>
<feature type="region of interest" description="Disordered" evidence="1">
    <location>
        <begin position="66"/>
        <end position="93"/>
    </location>
</feature>
<keyword evidence="4" id="KW-1185">Reference proteome</keyword>
<comment type="caution">
    <text evidence="3">The sequence shown here is derived from an EMBL/GenBank/DDBJ whole genome shotgun (WGS) entry which is preliminary data.</text>
</comment>
<accession>A0A9P9E4X4</accession>
<evidence type="ECO:0000313" key="3">
    <source>
        <dbReference type="EMBL" id="KAH7130776.1"/>
    </source>
</evidence>
<sequence length="152" mass="16480">MKPTFLVALFIGLAAAAPQAPDIETPIQRRCPCRLPNCPMEIIAGRIGREEVVLGAGVEGMEVWGRTGTEKTRPQHGQDGGQDGAPRTRKRTTLNPEKLYSVQGIIKKKTMDCHECRCKNAAALACYEKSTSQGIVCAKPVPEVCGKVEISF</sequence>
<protein>
    <submittedName>
        <fullName evidence="3">Uncharacterized protein</fullName>
    </submittedName>
</protein>